<sequence length="271" mass="30934">MASQMSAERTSEDSSTSSSTQPFLEQQTPLKAPFLVPRRSRHTWIVHILVSCISLTLALVAFTMKPSVQQCVHQLSPYSPLIEEGTITYQSKNFENEFDRPSNYRGEPSDLTEESWKALWETPAIGVPREKLELLNKSDPTALNWFPAPPAFDHEAKDEFAALVEVFHQLHCINTLRLEVHKDSYYNTFGEWPDGSGPGNEEVKKTHIDHCIELLRITLMCTSDVTPLLFIDEPHAFQGRTPEFNTMHTCRNFWGIREWVDKIGLPPLPEP</sequence>
<gene>
    <name evidence="5" type="ORF">BDV26DRAFT_289584</name>
</gene>
<dbReference type="InterPro" id="IPR021765">
    <property type="entry name" value="UstYa-like"/>
</dbReference>
<feature type="region of interest" description="Disordered" evidence="3">
    <location>
        <begin position="1"/>
        <end position="24"/>
    </location>
</feature>
<evidence type="ECO:0000256" key="2">
    <source>
        <dbReference type="ARBA" id="ARBA00035112"/>
    </source>
</evidence>
<evidence type="ECO:0000313" key="6">
    <source>
        <dbReference type="Proteomes" id="UP000326198"/>
    </source>
</evidence>
<keyword evidence="4" id="KW-0812">Transmembrane</keyword>
<dbReference type="Proteomes" id="UP000326198">
    <property type="component" value="Unassembled WGS sequence"/>
</dbReference>
<keyword evidence="4" id="KW-0472">Membrane</keyword>
<feature type="transmembrane region" description="Helical" evidence="4">
    <location>
        <begin position="44"/>
        <end position="64"/>
    </location>
</feature>
<proteinExistence type="inferred from homology"/>
<dbReference type="OrthoDB" id="3687641at2759"/>
<evidence type="ECO:0008006" key="7">
    <source>
        <dbReference type="Google" id="ProtNLM"/>
    </source>
</evidence>
<dbReference type="PANTHER" id="PTHR33365:SF4">
    <property type="entry name" value="CYCLOCHLOROTINE BIOSYNTHESIS PROTEIN O"/>
    <property type="match status" value="1"/>
</dbReference>
<protein>
    <recommendedName>
        <fullName evidence="7">Tat pathway signal sequence</fullName>
    </recommendedName>
</protein>
<comment type="similarity">
    <text evidence="2">Belongs to the ustYa family.</text>
</comment>
<name>A0A5N7BIA2_9EURO</name>
<reference evidence="5 6" key="1">
    <citation type="submission" date="2019-04" db="EMBL/GenBank/DDBJ databases">
        <title>Friends and foes A comparative genomics studyof 23 Aspergillus species from section Flavi.</title>
        <authorList>
            <consortium name="DOE Joint Genome Institute"/>
            <person name="Kjaerbolling I."/>
            <person name="Vesth T."/>
            <person name="Frisvad J.C."/>
            <person name="Nybo J.L."/>
            <person name="Theobald S."/>
            <person name="Kildgaard S."/>
            <person name="Isbrandt T."/>
            <person name="Kuo A."/>
            <person name="Sato A."/>
            <person name="Lyhne E.K."/>
            <person name="Kogle M.E."/>
            <person name="Wiebenga A."/>
            <person name="Kun R.S."/>
            <person name="Lubbers R.J."/>
            <person name="Makela M.R."/>
            <person name="Barry K."/>
            <person name="Chovatia M."/>
            <person name="Clum A."/>
            <person name="Daum C."/>
            <person name="Haridas S."/>
            <person name="He G."/>
            <person name="LaButti K."/>
            <person name="Lipzen A."/>
            <person name="Mondo S."/>
            <person name="Riley R."/>
            <person name="Salamov A."/>
            <person name="Simmons B.A."/>
            <person name="Magnuson J.K."/>
            <person name="Henrissat B."/>
            <person name="Mortensen U.H."/>
            <person name="Larsen T.O."/>
            <person name="Devries R.P."/>
            <person name="Grigoriev I.V."/>
            <person name="Machida M."/>
            <person name="Baker S.E."/>
            <person name="Andersen M.R."/>
        </authorList>
    </citation>
    <scope>NUCLEOTIDE SEQUENCE [LARGE SCALE GENOMIC DNA]</scope>
    <source>
        <strain evidence="5 6">IBT 29228</strain>
    </source>
</reference>
<evidence type="ECO:0000256" key="4">
    <source>
        <dbReference type="SAM" id="Phobius"/>
    </source>
</evidence>
<evidence type="ECO:0000256" key="3">
    <source>
        <dbReference type="SAM" id="MobiDB-lite"/>
    </source>
</evidence>
<dbReference type="Pfam" id="PF11807">
    <property type="entry name" value="UstYa"/>
    <property type="match status" value="1"/>
</dbReference>
<dbReference type="AlphaFoldDB" id="A0A5N7BIA2"/>
<dbReference type="PANTHER" id="PTHR33365">
    <property type="entry name" value="YALI0B05434P"/>
    <property type="match status" value="1"/>
</dbReference>
<evidence type="ECO:0000256" key="1">
    <source>
        <dbReference type="ARBA" id="ARBA00004685"/>
    </source>
</evidence>
<comment type="pathway">
    <text evidence="1">Mycotoxin biosynthesis.</text>
</comment>
<keyword evidence="6" id="KW-1185">Reference proteome</keyword>
<organism evidence="5 6">
    <name type="scientific">Aspergillus bertholletiae</name>
    <dbReference type="NCBI Taxonomy" id="1226010"/>
    <lineage>
        <taxon>Eukaryota</taxon>
        <taxon>Fungi</taxon>
        <taxon>Dikarya</taxon>
        <taxon>Ascomycota</taxon>
        <taxon>Pezizomycotina</taxon>
        <taxon>Eurotiomycetes</taxon>
        <taxon>Eurotiomycetidae</taxon>
        <taxon>Eurotiales</taxon>
        <taxon>Aspergillaceae</taxon>
        <taxon>Aspergillus</taxon>
        <taxon>Aspergillus subgen. Circumdati</taxon>
    </lineage>
</organism>
<dbReference type="GO" id="GO:0043386">
    <property type="term" value="P:mycotoxin biosynthetic process"/>
    <property type="evidence" value="ECO:0007669"/>
    <property type="project" value="InterPro"/>
</dbReference>
<keyword evidence="4" id="KW-1133">Transmembrane helix</keyword>
<dbReference type="EMBL" id="ML736172">
    <property type="protein sequence ID" value="KAE8381317.1"/>
    <property type="molecule type" value="Genomic_DNA"/>
</dbReference>
<accession>A0A5N7BIA2</accession>
<evidence type="ECO:0000313" key="5">
    <source>
        <dbReference type="EMBL" id="KAE8381317.1"/>
    </source>
</evidence>